<accession>A0A1Y4SWI6</accession>
<dbReference type="Gene3D" id="1.10.1660.10">
    <property type="match status" value="1"/>
</dbReference>
<dbReference type="PROSITE" id="PS50937">
    <property type="entry name" value="HTH_MERR_2"/>
    <property type="match status" value="1"/>
</dbReference>
<keyword evidence="4" id="KW-0804">Transcription</keyword>
<dbReference type="SMART" id="SM00871">
    <property type="entry name" value="AraC_E_bind"/>
    <property type="match status" value="1"/>
</dbReference>
<dbReference type="InterPro" id="IPR029442">
    <property type="entry name" value="GyrI-like"/>
</dbReference>
<evidence type="ECO:0000256" key="4">
    <source>
        <dbReference type="ARBA" id="ARBA00023163"/>
    </source>
</evidence>
<dbReference type="InterPro" id="IPR000551">
    <property type="entry name" value="MerR-type_HTH_dom"/>
</dbReference>
<dbReference type="Proteomes" id="UP000195305">
    <property type="component" value="Unassembled WGS sequence"/>
</dbReference>
<dbReference type="PANTHER" id="PTHR30204">
    <property type="entry name" value="REDOX-CYCLING DRUG-SENSING TRANSCRIPTIONAL ACTIVATOR SOXR"/>
    <property type="match status" value="1"/>
</dbReference>
<dbReference type="OrthoDB" id="9773308at2"/>
<feature type="domain" description="HTH merR-type" evidence="5">
    <location>
        <begin position="1"/>
        <end position="71"/>
    </location>
</feature>
<dbReference type="InterPro" id="IPR047057">
    <property type="entry name" value="MerR_fam"/>
</dbReference>
<dbReference type="SUPFAM" id="SSF46955">
    <property type="entry name" value="Putative DNA-binding domain"/>
    <property type="match status" value="1"/>
</dbReference>
<evidence type="ECO:0000256" key="1">
    <source>
        <dbReference type="ARBA" id="ARBA00022491"/>
    </source>
</evidence>
<keyword evidence="7" id="KW-1185">Reference proteome</keyword>
<evidence type="ECO:0000256" key="2">
    <source>
        <dbReference type="ARBA" id="ARBA00023015"/>
    </source>
</evidence>
<dbReference type="EMBL" id="NFLJ01000033">
    <property type="protein sequence ID" value="OUQ33321.1"/>
    <property type="molecule type" value="Genomic_DNA"/>
</dbReference>
<evidence type="ECO:0000259" key="5">
    <source>
        <dbReference type="PROSITE" id="PS50937"/>
    </source>
</evidence>
<organism evidence="6 7">
    <name type="scientific">Massilimicrobiota timonensis</name>
    <dbReference type="NCBI Taxonomy" id="1776392"/>
    <lineage>
        <taxon>Bacteria</taxon>
        <taxon>Bacillati</taxon>
        <taxon>Bacillota</taxon>
        <taxon>Erysipelotrichia</taxon>
        <taxon>Erysipelotrichales</taxon>
        <taxon>Erysipelotrichaceae</taxon>
        <taxon>Massilimicrobiota</taxon>
    </lineage>
</organism>
<gene>
    <name evidence="6" type="ORF">B5E75_10875</name>
</gene>
<dbReference type="CDD" id="cd01107">
    <property type="entry name" value="HTH_BmrR"/>
    <property type="match status" value="1"/>
</dbReference>
<comment type="caution">
    <text evidence="6">The sequence shown here is derived from an EMBL/GenBank/DDBJ whole genome shotgun (WGS) entry which is preliminary data.</text>
</comment>
<proteinExistence type="predicted"/>
<dbReference type="SUPFAM" id="SSF55136">
    <property type="entry name" value="Probable bacterial effector-binding domain"/>
    <property type="match status" value="1"/>
</dbReference>
<evidence type="ECO:0000313" key="7">
    <source>
        <dbReference type="Proteomes" id="UP000195305"/>
    </source>
</evidence>
<dbReference type="InterPro" id="IPR010499">
    <property type="entry name" value="AraC_E-bd"/>
</dbReference>
<dbReference type="Pfam" id="PF13411">
    <property type="entry name" value="MerR_1"/>
    <property type="match status" value="1"/>
</dbReference>
<sequence length="273" mass="31914">MLSIGEFSKICKVSTKTLRYYDEIGLIKPSKINPENNYRYYSIEQLETMLFINRLKQYNFSLEEIRTIITSEEIPNEKLCLELYKKKKKLEKQIQIYSQITERLNKDIAVLKQGKSIMSYLNKINVQLVEVPVMYLVSIRKMVCKFEMEEQYACCFNSILRKIQYDKLTVNAPPMVLFHGDEFTPFGLDTEFAIPVEQFVTGTRDFCPGLCLKTTLHGGYSNLTSVYTKQCEWAEQNGYENNGPLYEVYITDPTQTSNEDDLVTEIYYPVKKK</sequence>
<dbReference type="InterPro" id="IPR011256">
    <property type="entry name" value="Reg_factor_effector_dom_sf"/>
</dbReference>
<dbReference type="GO" id="GO:0003677">
    <property type="term" value="F:DNA binding"/>
    <property type="evidence" value="ECO:0007669"/>
    <property type="project" value="UniProtKB-KW"/>
</dbReference>
<keyword evidence="3" id="KW-0238">DNA-binding</keyword>
<dbReference type="Gene3D" id="3.20.80.10">
    <property type="entry name" value="Regulatory factor, effector binding domain"/>
    <property type="match status" value="1"/>
</dbReference>
<name>A0A1Y4SWI6_9FIRM</name>
<keyword evidence="2" id="KW-0805">Transcription regulation</keyword>
<evidence type="ECO:0000256" key="3">
    <source>
        <dbReference type="ARBA" id="ARBA00023125"/>
    </source>
</evidence>
<protein>
    <submittedName>
        <fullName evidence="6">MerR family transcriptional regulator</fullName>
    </submittedName>
</protein>
<dbReference type="SMART" id="SM00422">
    <property type="entry name" value="HTH_MERR"/>
    <property type="match status" value="1"/>
</dbReference>
<reference evidence="6 7" key="1">
    <citation type="journal article" date="2018" name="BMC Genomics">
        <title>Whole genome sequencing and function prediction of 133 gut anaerobes isolated from chicken caecum in pure cultures.</title>
        <authorList>
            <person name="Medvecky M."/>
            <person name="Cejkova D."/>
            <person name="Polansky O."/>
            <person name="Karasova D."/>
            <person name="Kubasova T."/>
            <person name="Cizek A."/>
            <person name="Rychlik I."/>
        </authorList>
    </citation>
    <scope>NUCLEOTIDE SEQUENCE [LARGE SCALE GENOMIC DNA]</scope>
    <source>
        <strain evidence="6 7">An13</strain>
    </source>
</reference>
<evidence type="ECO:0000313" key="6">
    <source>
        <dbReference type="EMBL" id="OUQ33321.1"/>
    </source>
</evidence>
<dbReference type="GO" id="GO:0003700">
    <property type="term" value="F:DNA-binding transcription factor activity"/>
    <property type="evidence" value="ECO:0007669"/>
    <property type="project" value="InterPro"/>
</dbReference>
<dbReference type="AlphaFoldDB" id="A0A1Y4SWI6"/>
<dbReference type="InterPro" id="IPR009061">
    <property type="entry name" value="DNA-bd_dom_put_sf"/>
</dbReference>
<dbReference type="Pfam" id="PF06445">
    <property type="entry name" value="GyrI-like"/>
    <property type="match status" value="1"/>
</dbReference>
<keyword evidence="1" id="KW-0678">Repressor</keyword>
<dbReference type="RefSeq" id="WP_087359143.1">
    <property type="nucleotide sequence ID" value="NZ_NFLJ01000033.1"/>
</dbReference>
<dbReference type="PANTHER" id="PTHR30204:SF69">
    <property type="entry name" value="MERR-FAMILY TRANSCRIPTIONAL REGULATOR"/>
    <property type="match status" value="1"/>
</dbReference>